<reference evidence="2" key="1">
    <citation type="submission" date="2021-01" db="EMBL/GenBank/DDBJ databases">
        <title>Genomic Encyclopedia of Type Strains, Phase IV (KMG-IV): sequencing the most valuable type-strain genomes for metagenomic binning, comparative biology and taxonomic classification.</title>
        <authorList>
            <person name="Goeker M."/>
        </authorList>
    </citation>
    <scope>NUCLEOTIDE SEQUENCE</scope>
    <source>
        <strain evidence="2">DSM 23230</strain>
    </source>
</reference>
<name>A0A938XUI2_9FIRM</name>
<evidence type="ECO:0000313" key="3">
    <source>
        <dbReference type="Proteomes" id="UP000774000"/>
    </source>
</evidence>
<dbReference type="EMBL" id="JAFBDQ010000001">
    <property type="protein sequence ID" value="MBM7555495.1"/>
    <property type="molecule type" value="Genomic_DNA"/>
</dbReference>
<comment type="caution">
    <text evidence="2">The sequence shown here is derived from an EMBL/GenBank/DDBJ whole genome shotgun (WGS) entry which is preliminary data.</text>
</comment>
<evidence type="ECO:0000313" key="2">
    <source>
        <dbReference type="EMBL" id="MBM7555495.1"/>
    </source>
</evidence>
<dbReference type="RefSeq" id="WP_204700202.1">
    <property type="nucleotide sequence ID" value="NZ_JAFBDQ010000001.1"/>
</dbReference>
<gene>
    <name evidence="2" type="ORF">JOC47_000319</name>
</gene>
<sequence>MFVQDEDKVKGIKDWIVTGASIKGANHGRRGLPNQDAIKWETENGNLVMAVSDGHGSLKHFRSEIGSKLAVKAAVEIMLEEVDVGNLTDDMLNKIKTRVKDKLPQRIVNQWRDKVKEHYQNNLFSLDRVAQAKLMKLEEEKGIAKRKKIEDNYIKAYGATLLIVLITEKFSLYFQLGDGNISILAEDGKKMLFAAEEQFGPATNSLCMSEASNKVKISLIPFSEELPLFILLSTDGYINSFRNDKDYFKVIDDFIDLAKHHGIEYINENLSQWLEKTSQQGSGDDITLGLVYNQNLFDEDYK</sequence>
<dbReference type="Proteomes" id="UP000774000">
    <property type="component" value="Unassembled WGS sequence"/>
</dbReference>
<dbReference type="Gene3D" id="3.60.40.10">
    <property type="entry name" value="PPM-type phosphatase domain"/>
    <property type="match status" value="1"/>
</dbReference>
<dbReference type="InterPro" id="IPR001932">
    <property type="entry name" value="PPM-type_phosphatase-like_dom"/>
</dbReference>
<evidence type="ECO:0000259" key="1">
    <source>
        <dbReference type="Pfam" id="PF13672"/>
    </source>
</evidence>
<organism evidence="2 3">
    <name type="scientific">Halanaerobacter jeridensis</name>
    <dbReference type="NCBI Taxonomy" id="706427"/>
    <lineage>
        <taxon>Bacteria</taxon>
        <taxon>Bacillati</taxon>
        <taxon>Bacillota</taxon>
        <taxon>Clostridia</taxon>
        <taxon>Halanaerobiales</taxon>
        <taxon>Halobacteroidaceae</taxon>
        <taxon>Halanaerobacter</taxon>
    </lineage>
</organism>
<keyword evidence="3" id="KW-1185">Reference proteome</keyword>
<feature type="domain" description="PPM-type phosphatase" evidence="1">
    <location>
        <begin position="24"/>
        <end position="275"/>
    </location>
</feature>
<accession>A0A938XUI2</accession>
<protein>
    <recommendedName>
        <fullName evidence="1">PPM-type phosphatase domain-containing protein</fullName>
    </recommendedName>
</protein>
<dbReference type="Pfam" id="PF13672">
    <property type="entry name" value="PP2C_2"/>
    <property type="match status" value="1"/>
</dbReference>
<dbReference type="SUPFAM" id="SSF81606">
    <property type="entry name" value="PP2C-like"/>
    <property type="match status" value="1"/>
</dbReference>
<dbReference type="InterPro" id="IPR036457">
    <property type="entry name" value="PPM-type-like_dom_sf"/>
</dbReference>
<dbReference type="AlphaFoldDB" id="A0A938XUI2"/>
<proteinExistence type="predicted"/>